<dbReference type="GO" id="GO:0016740">
    <property type="term" value="F:transferase activity"/>
    <property type="evidence" value="ECO:0007669"/>
    <property type="project" value="UniProtKB-KW"/>
</dbReference>
<protein>
    <submittedName>
        <fullName evidence="2">Stf0 sulfotransferase</fullName>
    </submittedName>
</protein>
<dbReference type="AlphaFoldDB" id="A0A286P3I8"/>
<keyword evidence="3" id="KW-1185">Reference proteome</keyword>
<evidence type="ECO:0000259" key="1">
    <source>
        <dbReference type="Pfam" id="PF09037"/>
    </source>
</evidence>
<accession>A0A286P3I8</accession>
<reference evidence="2 3" key="1">
    <citation type="submission" date="2016-12" db="EMBL/GenBank/DDBJ databases">
        <title>Genome sequencing of Methylocaldum marinum.</title>
        <authorList>
            <person name="Takeuchi M."/>
            <person name="Kamagata Y."/>
            <person name="Hiraoka S."/>
            <person name="Oshima K."/>
            <person name="Hattori M."/>
            <person name="Iwasaki W."/>
        </authorList>
    </citation>
    <scope>NUCLEOTIDE SEQUENCE [LARGE SCALE GENOMIC DNA]</scope>
    <source>
        <strain evidence="2 3">S8</strain>
    </source>
</reference>
<dbReference type="Pfam" id="PF09037">
    <property type="entry name" value="Sulphotransf"/>
    <property type="match status" value="1"/>
</dbReference>
<evidence type="ECO:0000313" key="3">
    <source>
        <dbReference type="Proteomes" id="UP000266313"/>
    </source>
</evidence>
<keyword evidence="2" id="KW-0808">Transferase</keyword>
<gene>
    <name evidence="2" type="ORF">sS8_0242</name>
</gene>
<evidence type="ECO:0000313" key="2">
    <source>
        <dbReference type="EMBL" id="BBA32210.1"/>
    </source>
</evidence>
<organism evidence="2 3">
    <name type="scientific">Methylocaldum marinum</name>
    <dbReference type="NCBI Taxonomy" id="1432792"/>
    <lineage>
        <taxon>Bacteria</taxon>
        <taxon>Pseudomonadati</taxon>
        <taxon>Pseudomonadota</taxon>
        <taxon>Gammaproteobacteria</taxon>
        <taxon>Methylococcales</taxon>
        <taxon>Methylococcaceae</taxon>
        <taxon>Methylocaldum</taxon>
    </lineage>
</organism>
<dbReference type="SUPFAM" id="SSF52540">
    <property type="entry name" value="P-loop containing nucleoside triphosphate hydrolases"/>
    <property type="match status" value="1"/>
</dbReference>
<proteinExistence type="predicted"/>
<feature type="domain" description="Sulphotransferase Stf0" evidence="1">
    <location>
        <begin position="55"/>
        <end position="168"/>
    </location>
</feature>
<dbReference type="InterPro" id="IPR027417">
    <property type="entry name" value="P-loop_NTPase"/>
</dbReference>
<dbReference type="Gene3D" id="3.40.50.300">
    <property type="entry name" value="P-loop containing nucleotide triphosphate hydrolases"/>
    <property type="match status" value="1"/>
</dbReference>
<name>A0A286P3I8_9GAMM</name>
<dbReference type="InterPro" id="IPR024628">
    <property type="entry name" value="Sulfotransferase_Stf0_dom"/>
</dbReference>
<dbReference type="KEGG" id="mmai:sS8_0242"/>
<dbReference type="Proteomes" id="UP000266313">
    <property type="component" value="Chromosome"/>
</dbReference>
<sequence length="211" mass="25262">MFHEIFSADNRIIGQGFEDTISCLYKEYARCIRAVGCKIFYNHMTQDEWLEFEKLNEFKIIHLMRRNRLQTLVSLAIAFKTDIWQQTNYHRKIPVDRKRVRLEPENLIPQIMQIENWESETRDRFAHRDVLEIYYEDLVNNFDEIAEKAIRFVGAERWNSNRVAYKKQNPESLAQLISNFDEVSEALRNTPWEQHLYSSTDVNRSQGHASK</sequence>
<dbReference type="EMBL" id="AP017928">
    <property type="protein sequence ID" value="BBA32210.1"/>
    <property type="molecule type" value="Genomic_DNA"/>
</dbReference>